<evidence type="ECO:0000313" key="2">
    <source>
        <dbReference type="EMBL" id="HIR14809.1"/>
    </source>
</evidence>
<name>A0A9D1AF51_9FIRM</name>
<organism evidence="2 3">
    <name type="scientific">Candidatus Choladousia intestinavium</name>
    <dbReference type="NCBI Taxonomy" id="2840727"/>
    <lineage>
        <taxon>Bacteria</taxon>
        <taxon>Bacillati</taxon>
        <taxon>Bacillota</taxon>
        <taxon>Clostridia</taxon>
        <taxon>Lachnospirales</taxon>
        <taxon>Lachnospiraceae</taxon>
        <taxon>Lachnospiraceae incertae sedis</taxon>
        <taxon>Candidatus Choladousia</taxon>
    </lineage>
</organism>
<reference evidence="2" key="2">
    <citation type="journal article" date="2021" name="PeerJ">
        <title>Extensive microbial diversity within the chicken gut microbiome revealed by metagenomics and culture.</title>
        <authorList>
            <person name="Gilroy R."/>
            <person name="Ravi A."/>
            <person name="Getino M."/>
            <person name="Pursley I."/>
            <person name="Horton D.L."/>
            <person name="Alikhan N.F."/>
            <person name="Baker D."/>
            <person name="Gharbi K."/>
            <person name="Hall N."/>
            <person name="Watson M."/>
            <person name="Adriaenssens E.M."/>
            <person name="Foster-Nyarko E."/>
            <person name="Jarju S."/>
            <person name="Secka A."/>
            <person name="Antonio M."/>
            <person name="Oren A."/>
            <person name="Chaudhuri R.R."/>
            <person name="La Ragione R."/>
            <person name="Hildebrand F."/>
            <person name="Pallen M.J."/>
        </authorList>
    </citation>
    <scope>NUCLEOTIDE SEQUENCE</scope>
    <source>
        <strain evidence="2">ChiSjej4B22-8148</strain>
    </source>
</reference>
<comment type="caution">
    <text evidence="2">The sequence shown here is derived from an EMBL/GenBank/DDBJ whole genome shotgun (WGS) entry which is preliminary data.</text>
</comment>
<dbReference type="InterPro" id="IPR019267">
    <property type="entry name" value="CRISPR-assoc_Cas6_C"/>
</dbReference>
<dbReference type="EMBL" id="DVGK01000150">
    <property type="protein sequence ID" value="HIR14809.1"/>
    <property type="molecule type" value="Genomic_DNA"/>
</dbReference>
<gene>
    <name evidence="2" type="primary">cas6</name>
    <name evidence="2" type="ORF">IAB31_12920</name>
</gene>
<protein>
    <submittedName>
        <fullName evidence="2">CRISPR system precrRNA processing endoribonuclease RAMP protein Cas6</fullName>
    </submittedName>
</protein>
<evidence type="ECO:0000259" key="1">
    <source>
        <dbReference type="Pfam" id="PF10040"/>
    </source>
</evidence>
<dbReference type="Pfam" id="PF10040">
    <property type="entry name" value="CRISPR_Cas6"/>
    <property type="match status" value="1"/>
</dbReference>
<dbReference type="AlphaFoldDB" id="A0A9D1AF51"/>
<accession>A0A9D1AF51</accession>
<sequence>MDFSGLIGTIEYEGDLTPFAPWLNAAQKLHIGRNTTFGLGEIQVYFV</sequence>
<evidence type="ECO:0000313" key="3">
    <source>
        <dbReference type="Proteomes" id="UP000886757"/>
    </source>
</evidence>
<reference evidence="2" key="1">
    <citation type="submission" date="2020-10" db="EMBL/GenBank/DDBJ databases">
        <authorList>
            <person name="Gilroy R."/>
        </authorList>
    </citation>
    <scope>NUCLEOTIDE SEQUENCE</scope>
    <source>
        <strain evidence="2">ChiSjej4B22-8148</strain>
    </source>
</reference>
<feature type="domain" description="CRISPR-associated protein Cas6 C-terminal" evidence="1">
    <location>
        <begin position="4"/>
        <end position="42"/>
    </location>
</feature>
<dbReference type="Proteomes" id="UP000886757">
    <property type="component" value="Unassembled WGS sequence"/>
</dbReference>
<proteinExistence type="predicted"/>